<dbReference type="Proteomes" id="UP001161691">
    <property type="component" value="Unassembled WGS sequence"/>
</dbReference>
<comment type="caution">
    <text evidence="1">The sequence shown here is derived from an EMBL/GenBank/DDBJ whole genome shotgun (WGS) entry which is preliminary data.</text>
</comment>
<reference evidence="1" key="1">
    <citation type="submission" date="2023-04" db="EMBL/GenBank/DDBJ databases">
        <title>Comparative genomic analysis of Cohnella hashimotonis sp. nov., isolated from the International Space Station.</title>
        <authorList>
            <person name="Venkateswaran K."/>
            <person name="Simpson A."/>
        </authorList>
    </citation>
    <scope>NUCLEOTIDE SEQUENCE</scope>
    <source>
        <strain evidence="1">F6_2S_P_1</strain>
    </source>
</reference>
<evidence type="ECO:0000313" key="1">
    <source>
        <dbReference type="EMBL" id="MDI4645226.1"/>
    </source>
</evidence>
<protein>
    <submittedName>
        <fullName evidence="1">Uncharacterized protein</fullName>
    </submittedName>
</protein>
<name>A0ABT6TF86_9BACL</name>
<dbReference type="RefSeq" id="WP_282908176.1">
    <property type="nucleotide sequence ID" value="NZ_JAGRPV010000001.1"/>
</dbReference>
<evidence type="ECO:0000313" key="2">
    <source>
        <dbReference type="Proteomes" id="UP001161691"/>
    </source>
</evidence>
<keyword evidence="2" id="KW-1185">Reference proteome</keyword>
<dbReference type="EMBL" id="JAGRPV010000001">
    <property type="protein sequence ID" value="MDI4645226.1"/>
    <property type="molecule type" value="Genomic_DNA"/>
</dbReference>
<proteinExistence type="predicted"/>
<sequence length="98" mass="11074">MDAIDAILLSQFKELTKEEQLKITSGLSIHFRETIEFSEAGLSKRSADEKEICKNVLNGFILTKRHQADIREMHERLKDTDLPQKVSFGRLNGDNGGA</sequence>
<gene>
    <name evidence="1" type="ORF">KB449_09655</name>
</gene>
<organism evidence="1 2">
    <name type="scientific">Cohnella hashimotonis</name>
    <dbReference type="NCBI Taxonomy" id="2826895"/>
    <lineage>
        <taxon>Bacteria</taxon>
        <taxon>Bacillati</taxon>
        <taxon>Bacillota</taxon>
        <taxon>Bacilli</taxon>
        <taxon>Bacillales</taxon>
        <taxon>Paenibacillaceae</taxon>
        <taxon>Cohnella</taxon>
    </lineage>
</organism>
<accession>A0ABT6TF86</accession>